<dbReference type="PROSITE" id="PS51186">
    <property type="entry name" value="GNAT"/>
    <property type="match status" value="1"/>
</dbReference>
<dbReference type="Pfam" id="PF00583">
    <property type="entry name" value="Acetyltransf_1"/>
    <property type="match status" value="1"/>
</dbReference>
<sequence length="179" mass="20427">MKFRNATPDDSESIAHVQVSTWRSTYKKIVPDTFLENLSIEERKKRWTKMIEDPNYLIYVAENKKDGIVGFISGGKEREGHPFYTGEVYALYILTAYQRQGIGKALLLPLLQKLRANGHSSLLIWALRDNPSRPFYKAIGGIPVAEQTLTLAGEDLKEIAYGWNDLSKLLFHLQQKEKG</sequence>
<dbReference type="SUPFAM" id="SSF55729">
    <property type="entry name" value="Acyl-CoA N-acyltransferases (Nat)"/>
    <property type="match status" value="1"/>
</dbReference>
<proteinExistence type="predicted"/>
<dbReference type="InterPro" id="IPR016181">
    <property type="entry name" value="Acyl_CoA_acyltransferase"/>
</dbReference>
<dbReference type="RefSeq" id="WP_093042181.1">
    <property type="nucleotide sequence ID" value="NZ_FNQR01000002.1"/>
</dbReference>
<dbReference type="Proteomes" id="UP000198584">
    <property type="component" value="Unassembled WGS sequence"/>
</dbReference>
<protein>
    <submittedName>
        <fullName evidence="2">L-amino acid N-acyltransferase YncA</fullName>
    </submittedName>
</protein>
<dbReference type="PANTHER" id="PTHR43617:SF30">
    <property type="entry name" value="HISTONE ACETYLTRANSFERASE"/>
    <property type="match status" value="1"/>
</dbReference>
<feature type="domain" description="N-acetyltransferase" evidence="1">
    <location>
        <begin position="1"/>
        <end position="160"/>
    </location>
</feature>
<dbReference type="STRING" id="571932.SAMN05421743_102103"/>
<dbReference type="InterPro" id="IPR000182">
    <property type="entry name" value="GNAT_dom"/>
</dbReference>
<keyword evidence="2" id="KW-0012">Acyltransferase</keyword>
<dbReference type="InterPro" id="IPR050276">
    <property type="entry name" value="MshD_Acetyltransferase"/>
</dbReference>
<dbReference type="PANTHER" id="PTHR43617">
    <property type="entry name" value="L-AMINO ACID N-ACETYLTRANSFERASE"/>
    <property type="match status" value="1"/>
</dbReference>
<organism evidence="2 3">
    <name type="scientific">Thalassobacillus cyri</name>
    <dbReference type="NCBI Taxonomy" id="571932"/>
    <lineage>
        <taxon>Bacteria</taxon>
        <taxon>Bacillati</taxon>
        <taxon>Bacillota</taxon>
        <taxon>Bacilli</taxon>
        <taxon>Bacillales</taxon>
        <taxon>Bacillaceae</taxon>
        <taxon>Thalassobacillus</taxon>
    </lineage>
</organism>
<dbReference type="OrthoDB" id="5292888at2"/>
<reference evidence="2 3" key="1">
    <citation type="submission" date="2016-10" db="EMBL/GenBank/DDBJ databases">
        <authorList>
            <person name="de Groot N.N."/>
        </authorList>
    </citation>
    <scope>NUCLEOTIDE SEQUENCE [LARGE SCALE GENOMIC DNA]</scope>
    <source>
        <strain evidence="2 3">CCM7597</strain>
    </source>
</reference>
<gene>
    <name evidence="2" type="ORF">SAMN05421743_102103</name>
</gene>
<dbReference type="AlphaFoldDB" id="A0A1H3XBF0"/>
<name>A0A1H3XBF0_9BACI</name>
<evidence type="ECO:0000313" key="2">
    <source>
        <dbReference type="EMBL" id="SDZ96707.1"/>
    </source>
</evidence>
<evidence type="ECO:0000313" key="3">
    <source>
        <dbReference type="Proteomes" id="UP000198584"/>
    </source>
</evidence>
<keyword evidence="3" id="KW-1185">Reference proteome</keyword>
<dbReference type="CDD" id="cd04301">
    <property type="entry name" value="NAT_SF"/>
    <property type="match status" value="1"/>
</dbReference>
<dbReference type="EMBL" id="FNQR01000002">
    <property type="protein sequence ID" value="SDZ96707.1"/>
    <property type="molecule type" value="Genomic_DNA"/>
</dbReference>
<keyword evidence="2" id="KW-0808">Transferase</keyword>
<accession>A0A1H3XBF0</accession>
<dbReference type="GO" id="GO:0016747">
    <property type="term" value="F:acyltransferase activity, transferring groups other than amino-acyl groups"/>
    <property type="evidence" value="ECO:0007669"/>
    <property type="project" value="InterPro"/>
</dbReference>
<evidence type="ECO:0000259" key="1">
    <source>
        <dbReference type="PROSITE" id="PS51186"/>
    </source>
</evidence>
<dbReference type="Gene3D" id="3.40.630.30">
    <property type="match status" value="1"/>
</dbReference>